<evidence type="ECO:0000313" key="2">
    <source>
        <dbReference type="EMBL" id="KAF0902071.1"/>
    </source>
</evidence>
<proteinExistence type="predicted"/>
<reference evidence="2 3" key="1">
    <citation type="submission" date="2019-11" db="EMBL/GenBank/DDBJ databases">
        <title>Whole genome sequence of Oryza granulata.</title>
        <authorList>
            <person name="Li W."/>
        </authorList>
    </citation>
    <scope>NUCLEOTIDE SEQUENCE [LARGE SCALE GENOMIC DNA]</scope>
    <source>
        <strain evidence="3">cv. Menghai</strain>
        <tissue evidence="2">Leaf</tissue>
    </source>
</reference>
<sequence>MVAASTRSLPSSFDSADTGTSLLPRLHDHPALLSPTVDVVAASNHPMLEPPSELDRCITTAMELAYQWPGPRFTKARWA</sequence>
<name>A0A6G1CPS9_9ORYZ</name>
<comment type="caution">
    <text evidence="2">The sequence shown here is derived from an EMBL/GenBank/DDBJ whole genome shotgun (WGS) entry which is preliminary data.</text>
</comment>
<keyword evidence="3" id="KW-1185">Reference proteome</keyword>
<accession>A0A6G1CPS9</accession>
<feature type="region of interest" description="Disordered" evidence="1">
    <location>
        <begin position="1"/>
        <end position="27"/>
    </location>
</feature>
<evidence type="ECO:0000313" key="3">
    <source>
        <dbReference type="Proteomes" id="UP000479710"/>
    </source>
</evidence>
<dbReference type="EMBL" id="SPHZ02000008">
    <property type="protein sequence ID" value="KAF0902071.1"/>
    <property type="molecule type" value="Genomic_DNA"/>
</dbReference>
<evidence type="ECO:0000256" key="1">
    <source>
        <dbReference type="SAM" id="MobiDB-lite"/>
    </source>
</evidence>
<protein>
    <submittedName>
        <fullName evidence="2">Uncharacterized protein</fullName>
    </submittedName>
</protein>
<organism evidence="2 3">
    <name type="scientific">Oryza meyeriana var. granulata</name>
    <dbReference type="NCBI Taxonomy" id="110450"/>
    <lineage>
        <taxon>Eukaryota</taxon>
        <taxon>Viridiplantae</taxon>
        <taxon>Streptophyta</taxon>
        <taxon>Embryophyta</taxon>
        <taxon>Tracheophyta</taxon>
        <taxon>Spermatophyta</taxon>
        <taxon>Magnoliopsida</taxon>
        <taxon>Liliopsida</taxon>
        <taxon>Poales</taxon>
        <taxon>Poaceae</taxon>
        <taxon>BOP clade</taxon>
        <taxon>Oryzoideae</taxon>
        <taxon>Oryzeae</taxon>
        <taxon>Oryzinae</taxon>
        <taxon>Oryza</taxon>
        <taxon>Oryza meyeriana</taxon>
    </lineage>
</organism>
<dbReference type="AlphaFoldDB" id="A0A6G1CPS9"/>
<gene>
    <name evidence="2" type="ORF">E2562_012852</name>
</gene>
<feature type="compositionally biased region" description="Polar residues" evidence="1">
    <location>
        <begin position="1"/>
        <end position="21"/>
    </location>
</feature>
<dbReference type="Proteomes" id="UP000479710">
    <property type="component" value="Unassembled WGS sequence"/>
</dbReference>